<reference evidence="13" key="1">
    <citation type="journal article" date="2020" name="Stud. Mycol.">
        <title>101 Dothideomycetes genomes: a test case for predicting lifestyles and emergence of pathogens.</title>
        <authorList>
            <person name="Haridas S."/>
            <person name="Albert R."/>
            <person name="Binder M."/>
            <person name="Bloem J."/>
            <person name="Labutti K."/>
            <person name="Salamov A."/>
            <person name="Andreopoulos B."/>
            <person name="Baker S."/>
            <person name="Barry K."/>
            <person name="Bills G."/>
            <person name="Bluhm B."/>
            <person name="Cannon C."/>
            <person name="Castanera R."/>
            <person name="Culley D."/>
            <person name="Daum C."/>
            <person name="Ezra D."/>
            <person name="Gonzalez J."/>
            <person name="Henrissat B."/>
            <person name="Kuo A."/>
            <person name="Liang C."/>
            <person name="Lipzen A."/>
            <person name="Lutzoni F."/>
            <person name="Magnuson J."/>
            <person name="Mondo S."/>
            <person name="Nolan M."/>
            <person name="Ohm R."/>
            <person name="Pangilinan J."/>
            <person name="Park H.-J."/>
            <person name="Ramirez L."/>
            <person name="Alfaro M."/>
            <person name="Sun H."/>
            <person name="Tritt A."/>
            <person name="Yoshinaga Y."/>
            <person name="Zwiers L.-H."/>
            <person name="Turgeon B."/>
            <person name="Goodwin S."/>
            <person name="Spatafora J."/>
            <person name="Crous P."/>
            <person name="Grigoriev I."/>
        </authorList>
    </citation>
    <scope>NUCLEOTIDE SEQUENCE</scope>
    <source>
        <strain evidence="13">CBS 109.77</strain>
    </source>
</reference>
<dbReference type="EMBL" id="MU001924">
    <property type="protein sequence ID" value="KAF2793529.1"/>
    <property type="molecule type" value="Genomic_DNA"/>
</dbReference>
<organism evidence="13 14">
    <name type="scientific">Melanomma pulvis-pyrius CBS 109.77</name>
    <dbReference type="NCBI Taxonomy" id="1314802"/>
    <lineage>
        <taxon>Eukaryota</taxon>
        <taxon>Fungi</taxon>
        <taxon>Dikarya</taxon>
        <taxon>Ascomycota</taxon>
        <taxon>Pezizomycotina</taxon>
        <taxon>Dothideomycetes</taxon>
        <taxon>Pleosporomycetidae</taxon>
        <taxon>Pleosporales</taxon>
        <taxon>Melanommataceae</taxon>
        <taxon>Melanomma</taxon>
    </lineage>
</organism>
<dbReference type="InterPro" id="IPR033121">
    <property type="entry name" value="PEPTIDASE_A1"/>
</dbReference>
<proteinExistence type="inferred from homology"/>
<feature type="compositionally biased region" description="Low complexity" evidence="10">
    <location>
        <begin position="438"/>
        <end position="453"/>
    </location>
</feature>
<feature type="domain" description="Peptidase A1" evidence="12">
    <location>
        <begin position="66"/>
        <end position="388"/>
    </location>
</feature>
<sequence length="480" mass="50463">MKYSTLALATQLVTFTAAFNLVKRENPKVFGLDIQRRQVVNPVARDRLRRRQKTVQQTLDNLETLYFANASLGTPEQSLRLHIDTGSSDLWANAKTSDLCSARGDECAESGTYDANSSSTYEFVNNDFNISYVDGSGASGDYAKDTFHFGGKTIDGLQFGIGYTSSSAEGILGIGYTVNEVQVNRAGGDPYANLPQLLADNGDINTNAYSLWLNDLDASTGSILFGGVDTDKYTGELSKLPIIPEQGVYAEFIIALTGLGSNGNEGSIFKDETVPVLLDSGSSLMYLPDNVARSLYSTYNAQYDSSQGAAFVDCDLANEQGSLEFTFSGPTISVPLNELVIVAGYQRGIPVCILGIGPAGDSVSVLGDTFLRSAYVVYDLENNQIALAQTNFNATSSDISEIATGTDGVPNAAVVTNAVSTVAVETGGGRINGPSINPSASVGRSTASSTGASTPMMTANPWLGGAAVAGAGIMMGFNGF</sequence>
<protein>
    <recommendedName>
        <fullName evidence="7">Probable aspartic-type endopeptidase OPSB</fullName>
    </recommendedName>
    <alternativeName>
        <fullName evidence="6">Probable aspartic-type endopeptidase opsB</fullName>
    </alternativeName>
</protein>
<feature type="signal peptide" evidence="11">
    <location>
        <begin position="1"/>
        <end position="18"/>
    </location>
</feature>
<dbReference type="InterPro" id="IPR001461">
    <property type="entry name" value="Aspartic_peptidase_A1"/>
</dbReference>
<evidence type="ECO:0000259" key="12">
    <source>
        <dbReference type="PROSITE" id="PS51767"/>
    </source>
</evidence>
<dbReference type="Pfam" id="PF00026">
    <property type="entry name" value="Asp"/>
    <property type="match status" value="1"/>
</dbReference>
<dbReference type="PANTHER" id="PTHR47966:SF65">
    <property type="entry name" value="ASPARTIC-TYPE ENDOPEPTIDASE"/>
    <property type="match status" value="1"/>
</dbReference>
<dbReference type="CDD" id="cd05474">
    <property type="entry name" value="SAP_like"/>
    <property type="match status" value="1"/>
</dbReference>
<dbReference type="InterPro" id="IPR001969">
    <property type="entry name" value="Aspartic_peptidase_AS"/>
</dbReference>
<feature type="region of interest" description="Disordered" evidence="10">
    <location>
        <begin position="433"/>
        <end position="453"/>
    </location>
</feature>
<evidence type="ECO:0000256" key="5">
    <source>
        <dbReference type="ARBA" id="ARBA00022801"/>
    </source>
</evidence>
<dbReference type="PROSITE" id="PS00141">
    <property type="entry name" value="ASP_PROTEASE"/>
    <property type="match status" value="1"/>
</dbReference>
<evidence type="ECO:0000313" key="14">
    <source>
        <dbReference type="Proteomes" id="UP000799757"/>
    </source>
</evidence>
<keyword evidence="5 9" id="KW-0378">Hydrolase</keyword>
<evidence type="ECO:0000256" key="10">
    <source>
        <dbReference type="SAM" id="MobiDB-lite"/>
    </source>
</evidence>
<dbReference type="GO" id="GO:0006508">
    <property type="term" value="P:proteolysis"/>
    <property type="evidence" value="ECO:0007669"/>
    <property type="project" value="UniProtKB-KW"/>
</dbReference>
<feature type="non-terminal residue" evidence="13">
    <location>
        <position position="480"/>
    </location>
</feature>
<dbReference type="Proteomes" id="UP000799757">
    <property type="component" value="Unassembled WGS sequence"/>
</dbReference>
<dbReference type="PROSITE" id="PS51767">
    <property type="entry name" value="PEPTIDASE_A1"/>
    <property type="match status" value="1"/>
</dbReference>
<evidence type="ECO:0000256" key="8">
    <source>
        <dbReference type="PIRSR" id="PIRSR601461-1"/>
    </source>
</evidence>
<gene>
    <name evidence="13" type="ORF">K505DRAFT_276887</name>
</gene>
<dbReference type="GO" id="GO:0004190">
    <property type="term" value="F:aspartic-type endopeptidase activity"/>
    <property type="evidence" value="ECO:0007669"/>
    <property type="project" value="UniProtKB-KW"/>
</dbReference>
<dbReference type="InterPro" id="IPR033876">
    <property type="entry name" value="SAP-like"/>
</dbReference>
<feature type="chain" id="PRO_5025556387" description="Probable aspartic-type endopeptidase OPSB" evidence="11">
    <location>
        <begin position="19"/>
        <end position="480"/>
    </location>
</feature>
<feature type="active site" evidence="8">
    <location>
        <position position="279"/>
    </location>
</feature>
<dbReference type="FunFam" id="2.40.70.10:FF:000011">
    <property type="entry name" value="Aspartic protease"/>
    <property type="match status" value="1"/>
</dbReference>
<keyword evidence="2 9" id="KW-0645">Protease</keyword>
<evidence type="ECO:0000313" key="13">
    <source>
        <dbReference type="EMBL" id="KAF2793529.1"/>
    </source>
</evidence>
<dbReference type="Gene3D" id="2.40.70.10">
    <property type="entry name" value="Acid Proteases"/>
    <property type="match status" value="2"/>
</dbReference>
<dbReference type="SUPFAM" id="SSF50630">
    <property type="entry name" value="Acid proteases"/>
    <property type="match status" value="1"/>
</dbReference>
<dbReference type="PANTHER" id="PTHR47966">
    <property type="entry name" value="BETA-SITE APP-CLEAVING ENZYME, ISOFORM A-RELATED"/>
    <property type="match status" value="1"/>
</dbReference>
<accession>A0A6A6XAR1</accession>
<feature type="active site" evidence="8">
    <location>
        <position position="84"/>
    </location>
</feature>
<evidence type="ECO:0000256" key="4">
    <source>
        <dbReference type="ARBA" id="ARBA00022750"/>
    </source>
</evidence>
<evidence type="ECO:0000256" key="1">
    <source>
        <dbReference type="ARBA" id="ARBA00007447"/>
    </source>
</evidence>
<keyword evidence="3 11" id="KW-0732">Signal</keyword>
<evidence type="ECO:0000256" key="2">
    <source>
        <dbReference type="ARBA" id="ARBA00022670"/>
    </source>
</evidence>
<evidence type="ECO:0000256" key="11">
    <source>
        <dbReference type="SAM" id="SignalP"/>
    </source>
</evidence>
<keyword evidence="14" id="KW-1185">Reference proteome</keyword>
<evidence type="ECO:0000256" key="7">
    <source>
        <dbReference type="ARBA" id="ARBA00068059"/>
    </source>
</evidence>
<dbReference type="PRINTS" id="PR00792">
    <property type="entry name" value="PEPSIN"/>
</dbReference>
<keyword evidence="4 9" id="KW-0064">Aspartyl protease</keyword>
<evidence type="ECO:0000256" key="9">
    <source>
        <dbReference type="RuleBase" id="RU000454"/>
    </source>
</evidence>
<dbReference type="AlphaFoldDB" id="A0A6A6XAR1"/>
<name>A0A6A6XAR1_9PLEO</name>
<evidence type="ECO:0000256" key="3">
    <source>
        <dbReference type="ARBA" id="ARBA00022729"/>
    </source>
</evidence>
<dbReference type="InterPro" id="IPR021109">
    <property type="entry name" value="Peptidase_aspartic_dom_sf"/>
</dbReference>
<comment type="similarity">
    <text evidence="1 9">Belongs to the peptidase A1 family.</text>
</comment>
<evidence type="ECO:0000256" key="6">
    <source>
        <dbReference type="ARBA" id="ARBA00067536"/>
    </source>
</evidence>
<dbReference type="OrthoDB" id="771136at2759"/>